<dbReference type="KEGG" id="dni:HX89_12650"/>
<reference evidence="8 9" key="1">
    <citation type="submission" date="2014-07" db="EMBL/GenBank/DDBJ databases">
        <title>Genome Sequencing of Dermacoccus nishinomiyaensis.</title>
        <authorList>
            <person name="Hong K.W."/>
            <person name="Chan K.G."/>
        </authorList>
    </citation>
    <scope>NUCLEOTIDE SEQUENCE [LARGE SCALE GENOMIC DNA]</scope>
    <source>
        <strain evidence="8 9">M25</strain>
    </source>
</reference>
<dbReference type="PANTHER" id="PTHR43124">
    <property type="entry name" value="PURINE EFFLUX PUMP PBUE"/>
    <property type="match status" value="1"/>
</dbReference>
<feature type="transmembrane region" description="Helical" evidence="6">
    <location>
        <begin position="235"/>
        <end position="256"/>
    </location>
</feature>
<feature type="transmembrane region" description="Helical" evidence="6">
    <location>
        <begin position="268"/>
        <end position="289"/>
    </location>
</feature>
<evidence type="ECO:0000256" key="4">
    <source>
        <dbReference type="ARBA" id="ARBA00022989"/>
    </source>
</evidence>
<organism evidence="8 9">
    <name type="scientific">Dermacoccus nishinomiyaensis</name>
    <dbReference type="NCBI Taxonomy" id="1274"/>
    <lineage>
        <taxon>Bacteria</taxon>
        <taxon>Bacillati</taxon>
        <taxon>Actinomycetota</taxon>
        <taxon>Actinomycetes</taxon>
        <taxon>Micrococcales</taxon>
        <taxon>Dermacoccaceae</taxon>
        <taxon>Dermacoccus</taxon>
    </lineage>
</organism>
<dbReference type="InterPro" id="IPR050189">
    <property type="entry name" value="MFS_Efflux_Transporters"/>
</dbReference>
<evidence type="ECO:0000256" key="1">
    <source>
        <dbReference type="ARBA" id="ARBA00004651"/>
    </source>
</evidence>
<dbReference type="Gene3D" id="1.20.1250.20">
    <property type="entry name" value="MFS general substrate transporter like domains"/>
    <property type="match status" value="2"/>
</dbReference>
<dbReference type="HOGENOM" id="CLU_001265_62_1_11"/>
<feature type="transmembrane region" description="Helical" evidence="6">
    <location>
        <begin position="405"/>
        <end position="422"/>
    </location>
</feature>
<dbReference type="OrthoDB" id="4332123at2"/>
<feature type="transmembrane region" description="Helical" evidence="6">
    <location>
        <begin position="184"/>
        <end position="203"/>
    </location>
</feature>
<evidence type="ECO:0000256" key="5">
    <source>
        <dbReference type="ARBA" id="ARBA00023136"/>
    </source>
</evidence>
<dbReference type="PANTHER" id="PTHR43124:SF3">
    <property type="entry name" value="CHLORAMPHENICOL EFFLUX PUMP RV0191"/>
    <property type="match status" value="1"/>
</dbReference>
<dbReference type="PROSITE" id="PS50850">
    <property type="entry name" value="MFS"/>
    <property type="match status" value="1"/>
</dbReference>
<keyword evidence="9" id="KW-1185">Reference proteome</keyword>
<keyword evidence="2" id="KW-1003">Cell membrane</keyword>
<evidence type="ECO:0000313" key="8">
    <source>
        <dbReference type="EMBL" id="AIF41640.1"/>
    </source>
</evidence>
<comment type="subcellular location">
    <subcellularLocation>
        <location evidence="1">Cell membrane</location>
        <topology evidence="1">Multi-pass membrane protein</topology>
    </subcellularLocation>
</comment>
<dbReference type="InterPro" id="IPR020846">
    <property type="entry name" value="MFS_dom"/>
</dbReference>
<proteinExistence type="predicted"/>
<dbReference type="SUPFAM" id="SSF103473">
    <property type="entry name" value="MFS general substrate transporter"/>
    <property type="match status" value="1"/>
</dbReference>
<evidence type="ECO:0000256" key="3">
    <source>
        <dbReference type="ARBA" id="ARBA00022692"/>
    </source>
</evidence>
<dbReference type="InterPro" id="IPR011701">
    <property type="entry name" value="MFS"/>
</dbReference>
<keyword evidence="4 6" id="KW-1133">Transmembrane helix</keyword>
<dbReference type="Proteomes" id="UP000027986">
    <property type="component" value="Chromosome"/>
</dbReference>
<dbReference type="InterPro" id="IPR036259">
    <property type="entry name" value="MFS_trans_sf"/>
</dbReference>
<sequence>MTSHTAAPVDTPTSKLVAPLGGRRAWAIWTAAVSVYVLAVFHRTSLGVAGILAAQRFGISSGQLATFAMVQLLVHAVMQVPVGAMLDQFGSKKLLAAGTLTMTLGQAWFAFASTFAQGIGARVLVGMGDAMIFVCVLRIAALWFPVRRAPMVTQITGFAGQLGSLLAAGPLAVSLHSLGWRTTYLGAAAFGVVLGVVMWFVVIDSPTHDERRDSIRLRAVGQTLAQVWREPGTKLGLWAHFTAQFSMNVFMLLWGFPFLTKGQGLSEGAASTLLSIMVVTIIVTSPLMGTFTARFPHRRSVAVFAVVLTVITLWTIVLLWPGRAPLWLLVLLCIAMAFGGPGSMVGFDVARSFNPAARIGSANGIVNVGGYVASVTCIVLIGLVLDHVAPGGPATYDVEAFRKAMSVQYLVWALGLAMMWHYRRRTHDVVLADDDYAHLRAGVSRRRTERAGAAEHRGATRA</sequence>
<feature type="transmembrane region" description="Helical" evidence="6">
    <location>
        <begin position="362"/>
        <end position="385"/>
    </location>
</feature>
<protein>
    <submittedName>
        <fullName evidence="8">MFS transporter</fullName>
    </submittedName>
</protein>
<dbReference type="Pfam" id="PF07690">
    <property type="entry name" value="MFS_1"/>
    <property type="match status" value="1"/>
</dbReference>
<feature type="transmembrane region" description="Helical" evidence="6">
    <location>
        <begin position="64"/>
        <end position="82"/>
    </location>
</feature>
<dbReference type="eggNOG" id="COG2271">
    <property type="taxonomic scope" value="Bacteria"/>
</dbReference>
<accession>A0A075JIJ9</accession>
<name>A0A075JIJ9_9MICO</name>
<feature type="transmembrane region" description="Helical" evidence="6">
    <location>
        <begin position="326"/>
        <end position="350"/>
    </location>
</feature>
<evidence type="ECO:0000259" key="7">
    <source>
        <dbReference type="PROSITE" id="PS50850"/>
    </source>
</evidence>
<keyword evidence="5 6" id="KW-0472">Membrane</keyword>
<feature type="transmembrane region" description="Helical" evidence="6">
    <location>
        <begin position="94"/>
        <end position="111"/>
    </location>
</feature>
<feature type="domain" description="Major facilitator superfamily (MFS) profile" evidence="7">
    <location>
        <begin position="28"/>
        <end position="427"/>
    </location>
</feature>
<evidence type="ECO:0000256" key="2">
    <source>
        <dbReference type="ARBA" id="ARBA00022475"/>
    </source>
</evidence>
<dbReference type="AlphaFoldDB" id="A0A075JIJ9"/>
<dbReference type="RefSeq" id="WP_038569532.1">
    <property type="nucleotide sequence ID" value="NZ_CP008889.1"/>
</dbReference>
<evidence type="ECO:0000256" key="6">
    <source>
        <dbReference type="SAM" id="Phobius"/>
    </source>
</evidence>
<dbReference type="EMBL" id="CP008889">
    <property type="protein sequence ID" value="AIF41640.1"/>
    <property type="molecule type" value="Genomic_DNA"/>
</dbReference>
<gene>
    <name evidence="8" type="ORF">HX89_12650</name>
</gene>
<feature type="transmembrane region" description="Helical" evidence="6">
    <location>
        <begin position="25"/>
        <end position="44"/>
    </location>
</feature>
<dbReference type="GeneID" id="41841912"/>
<feature type="transmembrane region" description="Helical" evidence="6">
    <location>
        <begin position="123"/>
        <end position="146"/>
    </location>
</feature>
<feature type="transmembrane region" description="Helical" evidence="6">
    <location>
        <begin position="301"/>
        <end position="320"/>
    </location>
</feature>
<keyword evidence="3 6" id="KW-0812">Transmembrane</keyword>
<dbReference type="GO" id="GO:0005886">
    <property type="term" value="C:plasma membrane"/>
    <property type="evidence" value="ECO:0007669"/>
    <property type="project" value="UniProtKB-SubCell"/>
</dbReference>
<evidence type="ECO:0000313" key="9">
    <source>
        <dbReference type="Proteomes" id="UP000027986"/>
    </source>
</evidence>
<dbReference type="CDD" id="cd06174">
    <property type="entry name" value="MFS"/>
    <property type="match status" value="1"/>
</dbReference>
<dbReference type="GO" id="GO:0022857">
    <property type="term" value="F:transmembrane transporter activity"/>
    <property type="evidence" value="ECO:0007669"/>
    <property type="project" value="InterPro"/>
</dbReference>